<dbReference type="GO" id="GO:0005975">
    <property type="term" value="P:carbohydrate metabolic process"/>
    <property type="evidence" value="ECO:0007669"/>
    <property type="project" value="InterPro"/>
</dbReference>
<organism evidence="3">
    <name type="scientific">marine sediment metagenome</name>
    <dbReference type="NCBI Taxonomy" id="412755"/>
    <lineage>
        <taxon>unclassified sequences</taxon>
        <taxon>metagenomes</taxon>
        <taxon>ecological metagenomes</taxon>
    </lineage>
</organism>
<dbReference type="Gene3D" id="3.40.50.1700">
    <property type="entry name" value="Glycoside hydrolase family 3 C-terminal domain"/>
    <property type="match status" value="1"/>
</dbReference>
<dbReference type="PANTHER" id="PTHR30480:SF13">
    <property type="entry name" value="BETA-HEXOSAMINIDASE"/>
    <property type="match status" value="1"/>
</dbReference>
<dbReference type="PANTHER" id="PTHR30480">
    <property type="entry name" value="BETA-HEXOSAMINIDASE-RELATED"/>
    <property type="match status" value="1"/>
</dbReference>
<keyword evidence="2" id="KW-0378">Hydrolase</keyword>
<evidence type="ECO:0008006" key="4">
    <source>
        <dbReference type="Google" id="ProtNLM"/>
    </source>
</evidence>
<reference evidence="3" key="1">
    <citation type="journal article" date="2014" name="Front. Microbiol.">
        <title>High frequency of phylogenetically diverse reductive dehalogenase-homologous genes in deep subseafloor sedimentary metagenomes.</title>
        <authorList>
            <person name="Kawai M."/>
            <person name="Futagami T."/>
            <person name="Toyoda A."/>
            <person name="Takaki Y."/>
            <person name="Nishi S."/>
            <person name="Hori S."/>
            <person name="Arai W."/>
            <person name="Tsubouchi T."/>
            <person name="Morono Y."/>
            <person name="Uchiyama I."/>
            <person name="Ito T."/>
            <person name="Fujiyama A."/>
            <person name="Inagaki F."/>
            <person name="Takami H."/>
        </authorList>
    </citation>
    <scope>NUCLEOTIDE SEQUENCE</scope>
    <source>
        <strain evidence="3">Expedition CK06-06</strain>
    </source>
</reference>
<feature type="non-terminal residue" evidence="3">
    <location>
        <position position="268"/>
    </location>
</feature>
<comment type="caution">
    <text evidence="3">The sequence shown here is derived from an EMBL/GenBank/DDBJ whole genome shotgun (WGS) entry which is preliminary data.</text>
</comment>
<dbReference type="SUPFAM" id="SSF51445">
    <property type="entry name" value="(Trans)glycosidases"/>
    <property type="match status" value="1"/>
</dbReference>
<evidence type="ECO:0000256" key="2">
    <source>
        <dbReference type="ARBA" id="ARBA00022801"/>
    </source>
</evidence>
<dbReference type="EMBL" id="BARU01028367">
    <property type="protein sequence ID" value="GAH69779.1"/>
    <property type="molecule type" value="Genomic_DNA"/>
</dbReference>
<sequence>SLEAIQDDSLIYQTGVEIAKQCKRMGIHMNLIHVADTNSNTEKTAMYLKGIQDSGILATTKYFPGLLAGKNLLLFSEEVPPTIEEIKKAVANNLITREEIDNKCRKMLEYKAWAGLNKYIPIRMENIGNDLNALSAQVLNYKLAENSITLLKNKSQIIPVKRLDTTKIVTLFIGSEHLTEFQKTCNKYTRITNFNWTEKTEDKQQIKILQQLDSFNLVIVSLGNFSQHAHENFGITDDTKDFLKQVLLKKNVILTVFGNPYSLDKLEG</sequence>
<dbReference type="InterPro" id="IPR036881">
    <property type="entry name" value="Glyco_hydro_3_C_sf"/>
</dbReference>
<dbReference type="InterPro" id="IPR017853">
    <property type="entry name" value="GH"/>
</dbReference>
<evidence type="ECO:0000256" key="1">
    <source>
        <dbReference type="ARBA" id="ARBA00005336"/>
    </source>
</evidence>
<dbReference type="InterPro" id="IPR050226">
    <property type="entry name" value="NagZ_Beta-hexosaminidase"/>
</dbReference>
<dbReference type="AlphaFoldDB" id="X1IUI3"/>
<dbReference type="GO" id="GO:0009254">
    <property type="term" value="P:peptidoglycan turnover"/>
    <property type="evidence" value="ECO:0007669"/>
    <property type="project" value="TreeGrafter"/>
</dbReference>
<evidence type="ECO:0000313" key="3">
    <source>
        <dbReference type="EMBL" id="GAH69779.1"/>
    </source>
</evidence>
<comment type="similarity">
    <text evidence="1">Belongs to the glycosyl hydrolase 3 family.</text>
</comment>
<protein>
    <recommendedName>
        <fullName evidence="4">Glycoside hydrolase family 3 C-terminal domain-containing protein</fullName>
    </recommendedName>
</protein>
<dbReference type="Gene3D" id="3.20.20.300">
    <property type="entry name" value="Glycoside hydrolase, family 3, N-terminal domain"/>
    <property type="match status" value="2"/>
</dbReference>
<proteinExistence type="inferred from homology"/>
<gene>
    <name evidence="3" type="ORF">S03H2_45282</name>
</gene>
<dbReference type="InterPro" id="IPR036962">
    <property type="entry name" value="Glyco_hydro_3_N_sf"/>
</dbReference>
<dbReference type="GO" id="GO:0004553">
    <property type="term" value="F:hydrolase activity, hydrolyzing O-glycosyl compounds"/>
    <property type="evidence" value="ECO:0007669"/>
    <property type="project" value="InterPro"/>
</dbReference>
<accession>X1IUI3</accession>
<feature type="non-terminal residue" evidence="3">
    <location>
        <position position="1"/>
    </location>
</feature>
<name>X1IUI3_9ZZZZ</name>